<comment type="caution">
    <text evidence="1">The sequence shown here is derived from an EMBL/GenBank/DDBJ whole genome shotgun (WGS) entry which is preliminary data.</text>
</comment>
<dbReference type="RefSeq" id="WP_068028714.1">
    <property type="nucleotide sequence ID" value="NZ_QQAZ01000016.1"/>
</dbReference>
<protein>
    <submittedName>
        <fullName evidence="1">Uncharacterized protein</fullName>
    </submittedName>
</protein>
<proteinExistence type="predicted"/>
<dbReference type="OrthoDB" id="156685at2"/>
<gene>
    <name evidence="1" type="ORF">DFR68_11680</name>
</gene>
<dbReference type="STRING" id="1210089.GCA_001613165_06542"/>
<dbReference type="InterPro" id="IPR049253">
    <property type="entry name" value="DUF6886"/>
</dbReference>
<dbReference type="AlphaFoldDB" id="A0A370GMS5"/>
<dbReference type="EMBL" id="QQAZ01000016">
    <property type="protein sequence ID" value="RDI44690.1"/>
    <property type="molecule type" value="Genomic_DNA"/>
</dbReference>
<keyword evidence="2" id="KW-1185">Reference proteome</keyword>
<dbReference type="Proteomes" id="UP000255355">
    <property type="component" value="Unassembled WGS sequence"/>
</dbReference>
<organism evidence="1 2">
    <name type="scientific">Nocardia mexicana</name>
    <dbReference type="NCBI Taxonomy" id="279262"/>
    <lineage>
        <taxon>Bacteria</taxon>
        <taxon>Bacillati</taxon>
        <taxon>Actinomycetota</taxon>
        <taxon>Actinomycetes</taxon>
        <taxon>Mycobacteriales</taxon>
        <taxon>Nocardiaceae</taxon>
        <taxon>Nocardia</taxon>
    </lineage>
</organism>
<sequence length="178" mass="19825">MYPEPGEVLHFSEDPTITRFVPHVAPTAREPAAYVWAVDRSRCADYWFPRDCPRAMAWTAPDTTIADRDRILGPGGGDRVHAIEYRWLNALRTVTLFAYRLPAGPFRPHGDPVPHAHVATVPVEPLAPPRAVGDLLELQEAAGIQLRVLPNLWDFWDAVVGSSLGFSGIRMRNARPRG</sequence>
<evidence type="ECO:0000313" key="1">
    <source>
        <dbReference type="EMBL" id="RDI44690.1"/>
    </source>
</evidence>
<dbReference type="Pfam" id="PF21820">
    <property type="entry name" value="DUF6886"/>
    <property type="match status" value="1"/>
</dbReference>
<accession>A0A370GMS5</accession>
<reference evidence="1 2" key="1">
    <citation type="submission" date="2018-07" db="EMBL/GenBank/DDBJ databases">
        <title>Genomic Encyclopedia of Type Strains, Phase IV (KMG-IV): sequencing the most valuable type-strain genomes for metagenomic binning, comparative biology and taxonomic classification.</title>
        <authorList>
            <person name="Goeker M."/>
        </authorList>
    </citation>
    <scope>NUCLEOTIDE SEQUENCE [LARGE SCALE GENOMIC DNA]</scope>
    <source>
        <strain evidence="1 2">DSM 44952</strain>
    </source>
</reference>
<evidence type="ECO:0000313" key="2">
    <source>
        <dbReference type="Proteomes" id="UP000255355"/>
    </source>
</evidence>
<name>A0A370GMS5_9NOCA</name>